<accession>A0AAW2ESJ5</accession>
<evidence type="ECO:0000313" key="3">
    <source>
        <dbReference type="Proteomes" id="UP001430953"/>
    </source>
</evidence>
<dbReference type="EMBL" id="JADYXP020000020">
    <property type="protein sequence ID" value="KAL0104022.1"/>
    <property type="molecule type" value="Genomic_DNA"/>
</dbReference>
<evidence type="ECO:0000313" key="1">
    <source>
        <dbReference type="EMBL" id="KAL0104022.1"/>
    </source>
</evidence>
<name>A0AAW2ESJ5_9HYME</name>
<proteinExistence type="predicted"/>
<evidence type="ECO:0000313" key="2">
    <source>
        <dbReference type="EMBL" id="KAL0106701.1"/>
    </source>
</evidence>
<protein>
    <submittedName>
        <fullName evidence="2">Uncharacterized protein</fullName>
    </submittedName>
</protein>
<dbReference type="EMBL" id="JADYXP020000017">
    <property type="protein sequence ID" value="KAL0106701.1"/>
    <property type="molecule type" value="Genomic_DNA"/>
</dbReference>
<comment type="caution">
    <text evidence="2">The sequence shown here is derived from an EMBL/GenBank/DDBJ whole genome shotgun (WGS) entry which is preliminary data.</text>
</comment>
<sequence length="99" mass="11002">MRCYGDVTRSKFKRFIDRVHVKMHDFFSASTDILDNGGRKRDGGMEGRGGKGEEVWAREEVKVTSRRGDCIAKVASTGAPLTFKSSVLLAPATVSFRNF</sequence>
<reference evidence="2 3" key="1">
    <citation type="submission" date="2023-03" db="EMBL/GenBank/DDBJ databases">
        <title>High recombination rates correlate with genetic variation in Cardiocondyla obscurior ants.</title>
        <authorList>
            <person name="Errbii M."/>
        </authorList>
    </citation>
    <scope>NUCLEOTIDE SEQUENCE [LARGE SCALE GENOMIC DNA]</scope>
    <source>
        <strain evidence="2">Alpha-2009</strain>
        <tissue evidence="2">Whole body</tissue>
    </source>
</reference>
<gene>
    <name evidence="2" type="ORF">PUN28_015327</name>
    <name evidence="1" type="ORF">PUN28_017006</name>
</gene>
<organism evidence="2 3">
    <name type="scientific">Cardiocondyla obscurior</name>
    <dbReference type="NCBI Taxonomy" id="286306"/>
    <lineage>
        <taxon>Eukaryota</taxon>
        <taxon>Metazoa</taxon>
        <taxon>Ecdysozoa</taxon>
        <taxon>Arthropoda</taxon>
        <taxon>Hexapoda</taxon>
        <taxon>Insecta</taxon>
        <taxon>Pterygota</taxon>
        <taxon>Neoptera</taxon>
        <taxon>Endopterygota</taxon>
        <taxon>Hymenoptera</taxon>
        <taxon>Apocrita</taxon>
        <taxon>Aculeata</taxon>
        <taxon>Formicoidea</taxon>
        <taxon>Formicidae</taxon>
        <taxon>Myrmicinae</taxon>
        <taxon>Cardiocondyla</taxon>
    </lineage>
</organism>
<dbReference type="Proteomes" id="UP001430953">
    <property type="component" value="Unassembled WGS sequence"/>
</dbReference>
<dbReference type="AlphaFoldDB" id="A0AAW2ESJ5"/>
<keyword evidence="3" id="KW-1185">Reference proteome</keyword>